<dbReference type="Proteomes" id="UP000235388">
    <property type="component" value="Unassembled WGS sequence"/>
</dbReference>
<comment type="caution">
    <text evidence="1">The sequence shown here is derived from an EMBL/GenBank/DDBJ whole genome shotgun (WGS) entry which is preliminary data.</text>
</comment>
<accession>A0A2N5TVA2</accession>
<reference evidence="3 4" key="1">
    <citation type="submission" date="2017-11" db="EMBL/GenBank/DDBJ databases">
        <title>De novo assembly and phasing of dikaryotic genomes from two isolates of Puccinia coronata f. sp. avenae, the causal agent of oat crown rust.</title>
        <authorList>
            <person name="Miller M.E."/>
            <person name="Zhang Y."/>
            <person name="Omidvar V."/>
            <person name="Sperschneider J."/>
            <person name="Schwessinger B."/>
            <person name="Raley C."/>
            <person name="Palmer J.M."/>
            <person name="Garnica D."/>
            <person name="Upadhyaya N."/>
            <person name="Rathjen J."/>
            <person name="Taylor J.M."/>
            <person name="Park R.F."/>
            <person name="Dodds P.N."/>
            <person name="Hirsch C.D."/>
            <person name="Kianian S.F."/>
            <person name="Figueroa M."/>
        </authorList>
    </citation>
    <scope>NUCLEOTIDE SEQUENCE [LARGE SCALE GENOMIC DNA]</scope>
    <source>
        <strain evidence="2">12NC29</strain>
        <strain evidence="1">12SD80</strain>
    </source>
</reference>
<protein>
    <submittedName>
        <fullName evidence="1">Uncharacterized protein</fullName>
    </submittedName>
</protein>
<dbReference type="Proteomes" id="UP000235392">
    <property type="component" value="Unassembled WGS sequence"/>
</dbReference>
<evidence type="ECO:0000313" key="1">
    <source>
        <dbReference type="EMBL" id="PLW29415.1"/>
    </source>
</evidence>
<dbReference type="EMBL" id="PGCJ01000278">
    <property type="protein sequence ID" value="PLW34376.1"/>
    <property type="molecule type" value="Genomic_DNA"/>
</dbReference>
<name>A0A2N5TVA2_9BASI</name>
<evidence type="ECO:0000313" key="3">
    <source>
        <dbReference type="Proteomes" id="UP000235388"/>
    </source>
</evidence>
<proteinExistence type="predicted"/>
<keyword evidence="3" id="KW-1185">Reference proteome</keyword>
<sequence>MSLRVIPCLDHIYFTGDREAFDVFMYHIKDAMNEIVFPKPEETVFSNDKRLINWIARHFRQDPREKRRMEDTPASFKWWIGLLEENARATPRPLSHVVSVEED</sequence>
<evidence type="ECO:0000313" key="4">
    <source>
        <dbReference type="Proteomes" id="UP000235392"/>
    </source>
</evidence>
<organism evidence="1 4">
    <name type="scientific">Puccinia coronata f. sp. avenae</name>
    <dbReference type="NCBI Taxonomy" id="200324"/>
    <lineage>
        <taxon>Eukaryota</taxon>
        <taxon>Fungi</taxon>
        <taxon>Dikarya</taxon>
        <taxon>Basidiomycota</taxon>
        <taxon>Pucciniomycotina</taxon>
        <taxon>Pucciniomycetes</taxon>
        <taxon>Pucciniales</taxon>
        <taxon>Pucciniaceae</taxon>
        <taxon>Puccinia</taxon>
    </lineage>
</organism>
<gene>
    <name evidence="2" type="ORF">PCANC_21692</name>
    <name evidence="1" type="ORF">PCASD_20376</name>
</gene>
<dbReference type="EMBL" id="PGCI01000332">
    <property type="protein sequence ID" value="PLW29415.1"/>
    <property type="molecule type" value="Genomic_DNA"/>
</dbReference>
<evidence type="ECO:0000313" key="2">
    <source>
        <dbReference type="EMBL" id="PLW34376.1"/>
    </source>
</evidence>
<dbReference type="OrthoDB" id="2495163at2759"/>
<dbReference type="AlphaFoldDB" id="A0A2N5TVA2"/>